<evidence type="ECO:0000313" key="4">
    <source>
        <dbReference type="EMBL" id="AVM00834.1"/>
    </source>
</evidence>
<dbReference type="Pfam" id="PF01613">
    <property type="entry name" value="Flavin_Reduct"/>
    <property type="match status" value="1"/>
</dbReference>
<dbReference type="PANTHER" id="PTHR30466:SF11">
    <property type="entry name" value="FLAVIN-DEPENDENT MONOOXYGENASE, REDUCTASE SUBUNIT HSAB"/>
    <property type="match status" value="1"/>
</dbReference>
<dbReference type="RefSeq" id="WP_105942547.1">
    <property type="nucleotide sequence ID" value="NZ_CP027433.1"/>
</dbReference>
<dbReference type="Gene3D" id="2.30.110.10">
    <property type="entry name" value="Electron Transport, Fmn-binding Protein, Chain A"/>
    <property type="match status" value="1"/>
</dbReference>
<sequence length="167" mass="17957">MSAPATAIDPMTLRKVYAHVPSGLVTVAALDDDGPVGLLVATFTPVSLYPPLVAVNVAHTSTTFPALRRHSHWGLSVLGDHQREVADRFRLPGDERFAGTGWTTTAEGAVHVDDSLATLTVRPTEFVQAGDHVIVVLAVDAYNLTDSAGSPLVFHHSRFHRLEKETS</sequence>
<dbReference type="GO" id="GO:0010181">
    <property type="term" value="F:FMN binding"/>
    <property type="evidence" value="ECO:0007669"/>
    <property type="project" value="InterPro"/>
</dbReference>
<organism evidence="4 5">
    <name type="scientific">Gordonia iterans</name>
    <dbReference type="NCBI Taxonomy" id="1004901"/>
    <lineage>
        <taxon>Bacteria</taxon>
        <taxon>Bacillati</taxon>
        <taxon>Actinomycetota</taxon>
        <taxon>Actinomycetes</taxon>
        <taxon>Mycobacteriales</taxon>
        <taxon>Gordoniaceae</taxon>
        <taxon>Gordonia</taxon>
    </lineage>
</organism>
<evidence type="ECO:0000259" key="3">
    <source>
        <dbReference type="SMART" id="SM00903"/>
    </source>
</evidence>
<dbReference type="InterPro" id="IPR012349">
    <property type="entry name" value="Split_barrel_FMN-bd"/>
</dbReference>
<dbReference type="Proteomes" id="UP000239814">
    <property type="component" value="Chromosome"/>
</dbReference>
<evidence type="ECO:0000313" key="5">
    <source>
        <dbReference type="Proteomes" id="UP000239814"/>
    </source>
</evidence>
<protein>
    <submittedName>
        <fullName evidence="4">Flavin reductase</fullName>
    </submittedName>
</protein>
<dbReference type="GO" id="GO:0042602">
    <property type="term" value="F:riboflavin reductase (NADPH) activity"/>
    <property type="evidence" value="ECO:0007669"/>
    <property type="project" value="TreeGrafter"/>
</dbReference>
<gene>
    <name evidence="4" type="ORF">C6V83_11740</name>
</gene>
<dbReference type="AlphaFoldDB" id="A0A2S0KGN7"/>
<name>A0A2S0KGN7_9ACTN</name>
<keyword evidence="2" id="KW-0560">Oxidoreductase</keyword>
<dbReference type="KEGG" id="git:C6V83_11740"/>
<dbReference type="OrthoDB" id="9792858at2"/>
<evidence type="ECO:0000256" key="1">
    <source>
        <dbReference type="ARBA" id="ARBA00008898"/>
    </source>
</evidence>
<dbReference type="InterPro" id="IPR050268">
    <property type="entry name" value="NADH-dep_flavin_reductase"/>
</dbReference>
<dbReference type="EMBL" id="CP027433">
    <property type="protein sequence ID" value="AVM00834.1"/>
    <property type="molecule type" value="Genomic_DNA"/>
</dbReference>
<comment type="similarity">
    <text evidence="1">Belongs to the non-flavoprotein flavin reductase family.</text>
</comment>
<accession>A0A2S0KGN7</accession>
<proteinExistence type="inferred from homology"/>
<dbReference type="InterPro" id="IPR002563">
    <property type="entry name" value="Flavin_Rdtase-like_dom"/>
</dbReference>
<reference evidence="4 5" key="1">
    <citation type="submission" date="2018-03" db="EMBL/GenBank/DDBJ databases">
        <title>Characteristics and genome of n-alkane degrading marine bacteria Gordonia iterans isolated from crude oil contaminated in Tae-an, South Korea.</title>
        <authorList>
            <person name="Lee S.-S."/>
            <person name="Kim H."/>
        </authorList>
    </citation>
    <scope>NUCLEOTIDE SEQUENCE [LARGE SCALE GENOMIC DNA]</scope>
    <source>
        <strain evidence="4 5">Co17</strain>
    </source>
</reference>
<feature type="domain" description="Flavin reductase like" evidence="3">
    <location>
        <begin position="17"/>
        <end position="161"/>
    </location>
</feature>
<dbReference type="SUPFAM" id="SSF50475">
    <property type="entry name" value="FMN-binding split barrel"/>
    <property type="match status" value="1"/>
</dbReference>
<evidence type="ECO:0000256" key="2">
    <source>
        <dbReference type="ARBA" id="ARBA00023002"/>
    </source>
</evidence>
<keyword evidence="5" id="KW-1185">Reference proteome</keyword>
<dbReference type="SMART" id="SM00903">
    <property type="entry name" value="Flavin_Reduct"/>
    <property type="match status" value="1"/>
</dbReference>
<dbReference type="PANTHER" id="PTHR30466">
    <property type="entry name" value="FLAVIN REDUCTASE"/>
    <property type="match status" value="1"/>
</dbReference>